<proteinExistence type="predicted"/>
<dbReference type="EMBL" id="QLTK01000031">
    <property type="protein sequence ID" value="RAS21097.1"/>
    <property type="molecule type" value="Genomic_DNA"/>
</dbReference>
<name>A0A329BGV9_9BURK</name>
<evidence type="ECO:0000256" key="1">
    <source>
        <dbReference type="SAM" id="SignalP"/>
    </source>
</evidence>
<evidence type="ECO:0000313" key="3">
    <source>
        <dbReference type="Proteomes" id="UP000248918"/>
    </source>
</evidence>
<keyword evidence="1" id="KW-0732">Signal</keyword>
<evidence type="ECO:0000313" key="2">
    <source>
        <dbReference type="EMBL" id="RAS21097.1"/>
    </source>
</evidence>
<dbReference type="AlphaFoldDB" id="A0A329BGV9"/>
<feature type="signal peptide" evidence="1">
    <location>
        <begin position="1"/>
        <end position="35"/>
    </location>
</feature>
<protein>
    <recommendedName>
        <fullName evidence="4">Lysozyme inhibitor LprI N-terminal domain-containing protein</fullName>
    </recommendedName>
</protein>
<organism evidence="2 3">
    <name type="scientific">Paraburkholderia bryophila</name>
    <dbReference type="NCBI Taxonomy" id="420952"/>
    <lineage>
        <taxon>Bacteria</taxon>
        <taxon>Pseudomonadati</taxon>
        <taxon>Pseudomonadota</taxon>
        <taxon>Betaproteobacteria</taxon>
        <taxon>Burkholderiales</taxon>
        <taxon>Burkholderiaceae</taxon>
        <taxon>Paraburkholderia</taxon>
    </lineage>
</organism>
<reference evidence="2 3" key="1">
    <citation type="submission" date="2018-06" db="EMBL/GenBank/DDBJ databases">
        <title>Genomic Encyclopedia of Type Strains, Phase III (KMG-III): the genomes of soil and plant-associated and newly described type strains.</title>
        <authorList>
            <person name="Whitman W."/>
        </authorList>
    </citation>
    <scope>NUCLEOTIDE SEQUENCE [LARGE SCALE GENOMIC DNA]</scope>
    <source>
        <strain evidence="2 3">LMG 23644</strain>
    </source>
</reference>
<evidence type="ECO:0008006" key="4">
    <source>
        <dbReference type="Google" id="ProtNLM"/>
    </source>
</evidence>
<dbReference type="Proteomes" id="UP000248918">
    <property type="component" value="Unassembled WGS sequence"/>
</dbReference>
<accession>A0A329BGV9</accession>
<sequence>MNKRRFCDRSRGAATAQLLLLLLLFMLPPPPSALASEESANASTEAAGQRARFMQDFCGTSPEAIAQYKEKLAKVLTEASDFDTRWQSGWRLGERDALQLRALQLNSPAEFATRVKNNCERVRWQAANSLRPRAPR</sequence>
<gene>
    <name evidence="2" type="ORF">BX591_13157</name>
</gene>
<feature type="chain" id="PRO_5016420741" description="Lysozyme inhibitor LprI N-terminal domain-containing protein" evidence="1">
    <location>
        <begin position="36"/>
        <end position="136"/>
    </location>
</feature>
<comment type="caution">
    <text evidence="2">The sequence shown here is derived from an EMBL/GenBank/DDBJ whole genome shotgun (WGS) entry which is preliminary data.</text>
</comment>